<dbReference type="Gene3D" id="2.130.10.10">
    <property type="entry name" value="YVTN repeat-like/Quinoprotein amine dehydrogenase"/>
    <property type="match status" value="1"/>
</dbReference>
<evidence type="ECO:0000256" key="4">
    <source>
        <dbReference type="PROSITE-ProRule" id="PRU00221"/>
    </source>
</evidence>
<dbReference type="AlphaFoldDB" id="A0A6A5U550"/>
<comment type="function">
    <text evidence="3">Essential component of the cytosolic iron-sulfur (Fe/S) protein assembly machinery. Required for the maturation of extramitochondrial Fe/S proteins.</text>
</comment>
<dbReference type="PANTHER" id="PTHR19920:SF0">
    <property type="entry name" value="CYTOSOLIC IRON-SULFUR PROTEIN ASSEMBLY PROTEIN CIAO1-RELATED"/>
    <property type="match status" value="1"/>
</dbReference>
<proteinExistence type="inferred from homology"/>
<feature type="repeat" description="WD" evidence="4">
    <location>
        <begin position="315"/>
        <end position="346"/>
    </location>
</feature>
<dbReference type="PANTHER" id="PTHR19920">
    <property type="entry name" value="WD40 PROTEIN CIAO1"/>
    <property type="match status" value="1"/>
</dbReference>
<gene>
    <name evidence="3" type="primary">CIA1</name>
    <name evidence="6" type="ORF">CC80DRAFT_489471</name>
</gene>
<dbReference type="InterPro" id="IPR036322">
    <property type="entry name" value="WD40_repeat_dom_sf"/>
</dbReference>
<keyword evidence="2" id="KW-0677">Repeat</keyword>
<dbReference type="EMBL" id="ML976983">
    <property type="protein sequence ID" value="KAF1960283.1"/>
    <property type="molecule type" value="Genomic_DNA"/>
</dbReference>
<keyword evidence="1 4" id="KW-0853">WD repeat</keyword>
<comment type="similarity">
    <text evidence="3">Belongs to the WD repeat CIA1 family.</text>
</comment>
<evidence type="ECO:0000313" key="7">
    <source>
        <dbReference type="Proteomes" id="UP000800035"/>
    </source>
</evidence>
<dbReference type="InterPro" id="IPR028608">
    <property type="entry name" value="CIAO1/Cia1"/>
</dbReference>
<dbReference type="OrthoDB" id="284782at2759"/>
<evidence type="ECO:0000256" key="5">
    <source>
        <dbReference type="SAM" id="MobiDB-lite"/>
    </source>
</evidence>
<dbReference type="InterPro" id="IPR015943">
    <property type="entry name" value="WD40/YVTN_repeat-like_dom_sf"/>
</dbReference>
<dbReference type="PROSITE" id="PS50082">
    <property type="entry name" value="WD_REPEATS_2"/>
    <property type="match status" value="4"/>
</dbReference>
<feature type="repeat" description="WD" evidence="4">
    <location>
        <begin position="62"/>
        <end position="106"/>
    </location>
</feature>
<organism evidence="6 7">
    <name type="scientific">Byssothecium circinans</name>
    <dbReference type="NCBI Taxonomy" id="147558"/>
    <lineage>
        <taxon>Eukaryota</taxon>
        <taxon>Fungi</taxon>
        <taxon>Dikarya</taxon>
        <taxon>Ascomycota</taxon>
        <taxon>Pezizomycotina</taxon>
        <taxon>Dothideomycetes</taxon>
        <taxon>Pleosporomycetidae</taxon>
        <taxon>Pleosporales</taxon>
        <taxon>Massarineae</taxon>
        <taxon>Massarinaceae</taxon>
        <taxon>Byssothecium</taxon>
    </lineage>
</organism>
<feature type="repeat" description="WD" evidence="4">
    <location>
        <begin position="176"/>
        <end position="217"/>
    </location>
</feature>
<dbReference type="Proteomes" id="UP000800035">
    <property type="component" value="Unassembled WGS sequence"/>
</dbReference>
<evidence type="ECO:0000256" key="1">
    <source>
        <dbReference type="ARBA" id="ARBA00022574"/>
    </source>
</evidence>
<evidence type="ECO:0000313" key="6">
    <source>
        <dbReference type="EMBL" id="KAF1960283.1"/>
    </source>
</evidence>
<dbReference type="SUPFAM" id="SSF50978">
    <property type="entry name" value="WD40 repeat-like"/>
    <property type="match status" value="1"/>
</dbReference>
<evidence type="ECO:0000256" key="3">
    <source>
        <dbReference type="HAMAP-Rule" id="MF_03037"/>
    </source>
</evidence>
<sequence length="438" mass="49302">MPPPISTPSHALHPLATLSPPSNSRTWQTAPHPTQPVVATACSDRSVRVYSLTSFTLLHSITGGHKRSVRSVGWKPGVRGQNVLATGSFDASAGIWRRREDAGVRDFTNRDTGDDDEEEEDDDEYQFACILDGHESEIKCLAWSPSGQYLATCSRDKSVWVWEELEDDNFETVAVLQEHDGDVKCVNWHPEEDLLVSSSYDDTVRLYREDSDDWVQVAAIEGHKMTVWWAEFEGSGMAKLDFRKENEGLDGRQMDHLALLERSGPRLATCSDDCTVRIWRRRPRERQNGGDGQGIPSIIRSAAIDEDWLQEAILPQQHSRAIYSVSWSRRTGLIASAGSDGKIVVYRERWKSSASSDPMNGVEGQDGDKVGEEALTEWEVVAELWEAHGVFEINHVTWALRRDKGVRWDDEEVVLSTGDDGEVRVWTLEELGVKREEV</sequence>
<accession>A0A6A5U550</accession>
<dbReference type="GO" id="GO:0016226">
    <property type="term" value="P:iron-sulfur cluster assembly"/>
    <property type="evidence" value="ECO:0007669"/>
    <property type="project" value="UniProtKB-UniRule"/>
</dbReference>
<protein>
    <recommendedName>
        <fullName evidence="3">Probable cytosolic iron-sulfur protein assembly protein 1</fullName>
    </recommendedName>
</protein>
<feature type="repeat" description="WD" evidence="4">
    <location>
        <begin position="131"/>
        <end position="163"/>
    </location>
</feature>
<dbReference type="GO" id="GO:0097361">
    <property type="term" value="C:cytosolic [4Fe-4S] assembly targeting complex"/>
    <property type="evidence" value="ECO:0007669"/>
    <property type="project" value="InterPro"/>
</dbReference>
<dbReference type="SMART" id="SM00320">
    <property type="entry name" value="WD40"/>
    <property type="match status" value="7"/>
</dbReference>
<dbReference type="PROSITE" id="PS50294">
    <property type="entry name" value="WD_REPEATS_REGION"/>
    <property type="match status" value="2"/>
</dbReference>
<name>A0A6A5U550_9PLEO</name>
<reference evidence="6" key="1">
    <citation type="journal article" date="2020" name="Stud. Mycol.">
        <title>101 Dothideomycetes genomes: a test case for predicting lifestyles and emergence of pathogens.</title>
        <authorList>
            <person name="Haridas S."/>
            <person name="Albert R."/>
            <person name="Binder M."/>
            <person name="Bloem J."/>
            <person name="Labutti K."/>
            <person name="Salamov A."/>
            <person name="Andreopoulos B."/>
            <person name="Baker S."/>
            <person name="Barry K."/>
            <person name="Bills G."/>
            <person name="Bluhm B."/>
            <person name="Cannon C."/>
            <person name="Castanera R."/>
            <person name="Culley D."/>
            <person name="Daum C."/>
            <person name="Ezra D."/>
            <person name="Gonzalez J."/>
            <person name="Henrissat B."/>
            <person name="Kuo A."/>
            <person name="Liang C."/>
            <person name="Lipzen A."/>
            <person name="Lutzoni F."/>
            <person name="Magnuson J."/>
            <person name="Mondo S."/>
            <person name="Nolan M."/>
            <person name="Ohm R."/>
            <person name="Pangilinan J."/>
            <person name="Park H.-J."/>
            <person name="Ramirez L."/>
            <person name="Alfaro M."/>
            <person name="Sun H."/>
            <person name="Tritt A."/>
            <person name="Yoshinaga Y."/>
            <person name="Zwiers L.-H."/>
            <person name="Turgeon B."/>
            <person name="Goodwin S."/>
            <person name="Spatafora J."/>
            <person name="Crous P."/>
            <person name="Grigoriev I."/>
        </authorList>
    </citation>
    <scope>NUCLEOTIDE SEQUENCE</scope>
    <source>
        <strain evidence="6">CBS 675.92</strain>
    </source>
</reference>
<dbReference type="Pfam" id="PF00400">
    <property type="entry name" value="WD40"/>
    <property type="match status" value="4"/>
</dbReference>
<feature type="region of interest" description="Disordered" evidence="5">
    <location>
        <begin position="1"/>
        <end position="32"/>
    </location>
</feature>
<keyword evidence="7" id="KW-1185">Reference proteome</keyword>
<evidence type="ECO:0000256" key="2">
    <source>
        <dbReference type="ARBA" id="ARBA00022737"/>
    </source>
</evidence>
<dbReference type="InterPro" id="IPR001680">
    <property type="entry name" value="WD40_rpt"/>
</dbReference>
<dbReference type="HAMAP" id="MF_03037">
    <property type="entry name" value="ciao1"/>
    <property type="match status" value="1"/>
</dbReference>
<feature type="compositionally biased region" description="Polar residues" evidence="5">
    <location>
        <begin position="19"/>
        <end position="32"/>
    </location>
</feature>